<dbReference type="Proteomes" id="UP000597668">
    <property type="component" value="Unassembled WGS sequence"/>
</dbReference>
<reference evidence="1" key="1">
    <citation type="submission" date="2020-08" db="EMBL/GenBank/DDBJ databases">
        <authorList>
            <person name="Liu C."/>
            <person name="Sun Q."/>
        </authorList>
    </citation>
    <scope>NUCLEOTIDE SEQUENCE</scope>
    <source>
        <strain evidence="1">NSJ-65</strain>
    </source>
</reference>
<organism evidence="1 2">
    <name type="scientific">Neobittarella massiliensis</name>
    <name type="common">ex Bilen et al. 2018</name>
    <dbReference type="NCBI Taxonomy" id="2041842"/>
    <lineage>
        <taxon>Bacteria</taxon>
        <taxon>Bacillati</taxon>
        <taxon>Bacillota</taxon>
        <taxon>Clostridia</taxon>
        <taxon>Eubacteriales</taxon>
        <taxon>Oscillospiraceae</taxon>
        <taxon>Neobittarella (ex Bilen et al. 2018)</taxon>
    </lineage>
</organism>
<dbReference type="AlphaFoldDB" id="A0A8J6INV2"/>
<dbReference type="SUPFAM" id="SSF50939">
    <property type="entry name" value="Sialidases"/>
    <property type="match status" value="1"/>
</dbReference>
<dbReference type="RefSeq" id="WP_186487851.1">
    <property type="nucleotide sequence ID" value="NZ_JACOGI010000001.1"/>
</dbReference>
<accession>A0A8J6INV2</accession>
<protein>
    <submittedName>
        <fullName evidence="1">Uncharacterized protein</fullName>
    </submittedName>
</protein>
<evidence type="ECO:0000313" key="2">
    <source>
        <dbReference type="Proteomes" id="UP000597668"/>
    </source>
</evidence>
<proteinExistence type="predicted"/>
<dbReference type="Gene3D" id="2.130.10.10">
    <property type="entry name" value="YVTN repeat-like/Quinoprotein amine dehydrogenase"/>
    <property type="match status" value="1"/>
</dbReference>
<dbReference type="EMBL" id="JACOGI010000001">
    <property type="protein sequence ID" value="MBC3516052.1"/>
    <property type="molecule type" value="Genomic_DNA"/>
</dbReference>
<dbReference type="InterPro" id="IPR036278">
    <property type="entry name" value="Sialidase_sf"/>
</dbReference>
<keyword evidence="2" id="KW-1185">Reference proteome</keyword>
<gene>
    <name evidence="1" type="ORF">H8K20_06550</name>
</gene>
<sequence length="502" mass="55090">MKKKPLLIALVAATVLLLAGIVTFIVLLRPQKVPVIEAGDTSYNLGRYDLQKEGLAGLEKILRATKGLPPQYNMSYFNAELDRRGLVQSFTLSLDTYDESGTYYGGVSYLYRDKTITYTETTSAKLGQQLAFFYDQNATLSYLDGLLKQIPIKKQIAVSGLSRYFVSYRPHTVVRQGNPIFDLRAGDAPQVLGPQDYADGKGGVSDGKTSVVITLYDGSSMVSGQLFQYVFAPADADTALGDRTSHMQCDYMITGGQLRFSYDYGSTWVPAPITEQELKETMDFYQDRLALPSTSLFMPVDPALPTAYFWGKTPVLTISTGQGGSWQNVQLPLSDSFERSVNKRAVGFVSSSFGWAALGTDWSMGGGEHKACYFTRDGGQSWEEKALPMQGSSRYLRDMAMATEQVGAVALDAGNDVYYPLLFVTDDTGDSWAQIELPYDQIPAEKVQYLTDIDSFQYAGGQYTLVLGQGDAANAKVTFTSTDLHGGWKLQGWGRAAIHTVG</sequence>
<evidence type="ECO:0000313" key="1">
    <source>
        <dbReference type="EMBL" id="MBC3516052.1"/>
    </source>
</evidence>
<dbReference type="InterPro" id="IPR015943">
    <property type="entry name" value="WD40/YVTN_repeat-like_dom_sf"/>
</dbReference>
<comment type="caution">
    <text evidence="1">The sequence shown here is derived from an EMBL/GenBank/DDBJ whole genome shotgun (WGS) entry which is preliminary data.</text>
</comment>
<name>A0A8J6INV2_9FIRM</name>